<proteinExistence type="predicted"/>
<accession>A0AAW0HW90</accession>
<dbReference type="Proteomes" id="UP001488838">
    <property type="component" value="Unassembled WGS sequence"/>
</dbReference>
<keyword evidence="3" id="KW-1185">Reference proteome</keyword>
<comment type="caution">
    <text evidence="2">The sequence shown here is derived from an EMBL/GenBank/DDBJ whole genome shotgun (WGS) entry which is preliminary data.</text>
</comment>
<protein>
    <submittedName>
        <fullName evidence="2">Uncharacterized protein</fullName>
    </submittedName>
</protein>
<reference evidence="2 3" key="1">
    <citation type="journal article" date="2023" name="bioRxiv">
        <title>Conserved and derived expression patterns and positive selection on dental genes reveal complex evolutionary context of ever-growing rodent molars.</title>
        <authorList>
            <person name="Calamari Z.T."/>
            <person name="Song A."/>
            <person name="Cohen E."/>
            <person name="Akter M."/>
            <person name="Roy R.D."/>
            <person name="Hallikas O."/>
            <person name="Christensen M.M."/>
            <person name="Li P."/>
            <person name="Marangoni P."/>
            <person name="Jernvall J."/>
            <person name="Klein O.D."/>
        </authorList>
    </citation>
    <scope>NUCLEOTIDE SEQUENCE [LARGE SCALE GENOMIC DNA]</scope>
    <source>
        <strain evidence="2">V071</strain>
    </source>
</reference>
<dbReference type="EMBL" id="JBBHLL010000307">
    <property type="protein sequence ID" value="KAK7806248.1"/>
    <property type="molecule type" value="Genomic_DNA"/>
</dbReference>
<keyword evidence="1" id="KW-0732">Signal</keyword>
<evidence type="ECO:0000313" key="2">
    <source>
        <dbReference type="EMBL" id="KAK7806248.1"/>
    </source>
</evidence>
<evidence type="ECO:0000256" key="1">
    <source>
        <dbReference type="SAM" id="SignalP"/>
    </source>
</evidence>
<name>A0AAW0HW90_MYOGA</name>
<dbReference type="AlphaFoldDB" id="A0AAW0HW90"/>
<feature type="signal peptide" evidence="1">
    <location>
        <begin position="1"/>
        <end position="24"/>
    </location>
</feature>
<feature type="chain" id="PRO_5043339932" evidence="1">
    <location>
        <begin position="25"/>
        <end position="577"/>
    </location>
</feature>
<gene>
    <name evidence="2" type="ORF">U0070_023863</name>
</gene>
<evidence type="ECO:0000313" key="3">
    <source>
        <dbReference type="Proteomes" id="UP001488838"/>
    </source>
</evidence>
<sequence>MKTRIVDTPLALLSILCRLAELSGEPSMDKTMAEFVKMDLEPNPYIKAIQSTINHKKVFTSKNSEADLDDNENAVQCKQQLKELKKQYGVHTDRRANGTVGADEDMTNPQMEKKNKNTVVIPMKRKSLTVCGHTCEVEVINTHCEQRESAKLDTMEKLSYDPDFTLQEPQLHYNTKQTGWFPTENSKPNSGMENMDQSFAKYKEKMFWHQDGEFSSAAKEKYRIAVSFPLWADLTLDLVLRKEKIMGAEHKECFWKVGSSLDRREQPKQTSSRNHSDLRARARPSVTPTLISLVLFSDFLQPPPDVFRISAIQDQPGARVTGPFPALNLEIQGFAFLWHVYYCLVCLDDRGLFQDPAPLRTWQRTQRDTELIATQSFFKAEAANNWIGSRGNSKLQHGFQASAPGGADADISRVLNGNKSASCKQQLLPGPLQMQMPALFLLQMHCFPCKSRLVPPQGVPAARNLRTASSFICRTSRPLDIVQTAWFFYCLSLQRLGHVFDPDRALSYTNKITNAIGVSTEVGSLAPSWVLVFTGLYKARGLQQRPKQKRGALQSSRLSSATLLEMSPITVFTYVGT</sequence>
<organism evidence="2 3">
    <name type="scientific">Myodes glareolus</name>
    <name type="common">Bank vole</name>
    <name type="synonym">Clethrionomys glareolus</name>
    <dbReference type="NCBI Taxonomy" id="447135"/>
    <lineage>
        <taxon>Eukaryota</taxon>
        <taxon>Metazoa</taxon>
        <taxon>Chordata</taxon>
        <taxon>Craniata</taxon>
        <taxon>Vertebrata</taxon>
        <taxon>Euteleostomi</taxon>
        <taxon>Mammalia</taxon>
        <taxon>Eutheria</taxon>
        <taxon>Euarchontoglires</taxon>
        <taxon>Glires</taxon>
        <taxon>Rodentia</taxon>
        <taxon>Myomorpha</taxon>
        <taxon>Muroidea</taxon>
        <taxon>Cricetidae</taxon>
        <taxon>Arvicolinae</taxon>
        <taxon>Myodes</taxon>
    </lineage>
</organism>